<feature type="region of interest" description="Disordered" evidence="1">
    <location>
        <begin position="1"/>
        <end position="157"/>
    </location>
</feature>
<accession>A0A0C3KC14</accession>
<feature type="compositionally biased region" description="Polar residues" evidence="1">
    <location>
        <begin position="144"/>
        <end position="156"/>
    </location>
</feature>
<evidence type="ECO:0000256" key="1">
    <source>
        <dbReference type="SAM" id="MobiDB-lite"/>
    </source>
</evidence>
<protein>
    <submittedName>
        <fullName evidence="2">Uncharacterized protein</fullName>
    </submittedName>
</protein>
<dbReference type="Proteomes" id="UP000054248">
    <property type="component" value="Unassembled WGS sequence"/>
</dbReference>
<name>A0A0C3KC14_9AGAM</name>
<proteinExistence type="predicted"/>
<organism evidence="2 3">
    <name type="scientific">Tulasnella calospora MUT 4182</name>
    <dbReference type="NCBI Taxonomy" id="1051891"/>
    <lineage>
        <taxon>Eukaryota</taxon>
        <taxon>Fungi</taxon>
        <taxon>Dikarya</taxon>
        <taxon>Basidiomycota</taxon>
        <taxon>Agaricomycotina</taxon>
        <taxon>Agaricomycetes</taxon>
        <taxon>Cantharellales</taxon>
        <taxon>Tulasnellaceae</taxon>
        <taxon>Tulasnella</taxon>
    </lineage>
</organism>
<sequence length="270" mass="29031">MARGASGKKRDIDQVDEPEETQNLNTEAPSKPARNKKVDDALQQTAADTNVTSGTRSTIDSDNATSPQSTLNNEKTDSGDATPAIKPAPTTPAKDLSAPPVTPARSTTRSFMAKTPASVDGIGRLMGSDDGDEAGEYSGDEAQKTTPKTPRSSNTLAAIAPLDPTLAVAWDMSERKKALFDEIYNATQGLKRKNDEGAKLGECLEIGDLVAVELYVKRYSRQNEKARHASFELVAIQLLRRGSPNEVNEVQASVSPKKTDAFSDEFFSEL</sequence>
<gene>
    <name evidence="2" type="ORF">M407DRAFT_224264</name>
</gene>
<reference evidence="2 3" key="1">
    <citation type="submission" date="2014-04" db="EMBL/GenBank/DDBJ databases">
        <authorList>
            <consortium name="DOE Joint Genome Institute"/>
            <person name="Kuo A."/>
            <person name="Girlanda M."/>
            <person name="Perotto S."/>
            <person name="Kohler A."/>
            <person name="Nagy L.G."/>
            <person name="Floudas D."/>
            <person name="Copeland A."/>
            <person name="Barry K.W."/>
            <person name="Cichocki N."/>
            <person name="Veneault-Fourrey C."/>
            <person name="LaButti K."/>
            <person name="Lindquist E.A."/>
            <person name="Lipzen A."/>
            <person name="Lundell T."/>
            <person name="Morin E."/>
            <person name="Murat C."/>
            <person name="Sun H."/>
            <person name="Tunlid A."/>
            <person name="Henrissat B."/>
            <person name="Grigoriev I.V."/>
            <person name="Hibbett D.S."/>
            <person name="Martin F."/>
            <person name="Nordberg H.P."/>
            <person name="Cantor M.N."/>
            <person name="Hua S.X."/>
        </authorList>
    </citation>
    <scope>NUCLEOTIDE SEQUENCE [LARGE SCALE GENOMIC DNA]</scope>
    <source>
        <strain evidence="2 3">MUT 4182</strain>
    </source>
</reference>
<feature type="compositionally biased region" description="Low complexity" evidence="1">
    <location>
        <begin position="81"/>
        <end position="94"/>
    </location>
</feature>
<dbReference type="HOGENOM" id="CLU_832074_0_0_1"/>
<evidence type="ECO:0000313" key="3">
    <source>
        <dbReference type="Proteomes" id="UP000054248"/>
    </source>
</evidence>
<dbReference type="EMBL" id="KN823247">
    <property type="protein sequence ID" value="KIO18988.1"/>
    <property type="molecule type" value="Genomic_DNA"/>
</dbReference>
<evidence type="ECO:0000313" key="2">
    <source>
        <dbReference type="EMBL" id="KIO18988.1"/>
    </source>
</evidence>
<feature type="compositionally biased region" description="Acidic residues" evidence="1">
    <location>
        <begin position="129"/>
        <end position="139"/>
    </location>
</feature>
<feature type="compositionally biased region" description="Polar residues" evidence="1">
    <location>
        <begin position="42"/>
        <end position="73"/>
    </location>
</feature>
<keyword evidence="3" id="KW-1185">Reference proteome</keyword>
<reference evidence="3" key="2">
    <citation type="submission" date="2015-01" db="EMBL/GenBank/DDBJ databases">
        <title>Evolutionary Origins and Diversification of the Mycorrhizal Mutualists.</title>
        <authorList>
            <consortium name="DOE Joint Genome Institute"/>
            <consortium name="Mycorrhizal Genomics Consortium"/>
            <person name="Kohler A."/>
            <person name="Kuo A."/>
            <person name="Nagy L.G."/>
            <person name="Floudas D."/>
            <person name="Copeland A."/>
            <person name="Barry K.W."/>
            <person name="Cichocki N."/>
            <person name="Veneault-Fourrey C."/>
            <person name="LaButti K."/>
            <person name="Lindquist E.A."/>
            <person name="Lipzen A."/>
            <person name="Lundell T."/>
            <person name="Morin E."/>
            <person name="Murat C."/>
            <person name="Riley R."/>
            <person name="Ohm R."/>
            <person name="Sun H."/>
            <person name="Tunlid A."/>
            <person name="Henrissat B."/>
            <person name="Grigoriev I.V."/>
            <person name="Hibbett D.S."/>
            <person name="Martin F."/>
        </authorList>
    </citation>
    <scope>NUCLEOTIDE SEQUENCE [LARGE SCALE GENOMIC DNA]</scope>
    <source>
        <strain evidence="3">MUT 4182</strain>
    </source>
</reference>
<dbReference type="AlphaFoldDB" id="A0A0C3KC14"/>